<dbReference type="Pfam" id="PF01797">
    <property type="entry name" value="Y1_Tnp"/>
    <property type="match status" value="1"/>
</dbReference>
<evidence type="ECO:0000313" key="2">
    <source>
        <dbReference type="EMBL" id="KRG73938.1"/>
    </source>
</evidence>
<protein>
    <submittedName>
        <fullName evidence="2">Transposase</fullName>
    </submittedName>
</protein>
<dbReference type="InterPro" id="IPR036515">
    <property type="entry name" value="Transposase_17_sf"/>
</dbReference>
<dbReference type="OrthoDB" id="9814067at2"/>
<dbReference type="GO" id="GO:0006313">
    <property type="term" value="P:DNA transposition"/>
    <property type="evidence" value="ECO:0007669"/>
    <property type="project" value="InterPro"/>
</dbReference>
<dbReference type="GO" id="GO:0004803">
    <property type="term" value="F:transposase activity"/>
    <property type="evidence" value="ECO:0007669"/>
    <property type="project" value="InterPro"/>
</dbReference>
<keyword evidence="3" id="KW-1185">Reference proteome</keyword>
<organism evidence="2 3">
    <name type="scientific">Stenotrophomonas ginsengisoli</name>
    <dbReference type="NCBI Taxonomy" id="336566"/>
    <lineage>
        <taxon>Bacteria</taxon>
        <taxon>Pseudomonadati</taxon>
        <taxon>Pseudomonadota</taxon>
        <taxon>Gammaproteobacteria</taxon>
        <taxon>Lysobacterales</taxon>
        <taxon>Lysobacteraceae</taxon>
        <taxon>Stenotrophomonas</taxon>
    </lineage>
</organism>
<dbReference type="InterPro" id="IPR002686">
    <property type="entry name" value="Transposase_17"/>
</dbReference>
<dbReference type="AlphaFoldDB" id="A0A0R0D5Q4"/>
<gene>
    <name evidence="2" type="ORF">ABB30_14880</name>
</gene>
<dbReference type="Proteomes" id="UP000050956">
    <property type="component" value="Unassembled WGS sequence"/>
</dbReference>
<reference evidence="2 3" key="1">
    <citation type="submission" date="2015-05" db="EMBL/GenBank/DDBJ databases">
        <title>Genome sequencing and analysis of members of genus Stenotrophomonas.</title>
        <authorList>
            <person name="Patil P.P."/>
            <person name="Midha S."/>
            <person name="Patil P.B."/>
        </authorList>
    </citation>
    <scope>NUCLEOTIDE SEQUENCE [LARGE SCALE GENOMIC DNA]</scope>
    <source>
        <strain evidence="2 3">DSM 24757</strain>
    </source>
</reference>
<sequence>MPRQPRIDLPGIAQHIVQRGNDRQPCFFNPTDYQRYLQDLRELCLQHQCRLHAWVLMTNHVHLLLTPQCSGATGVLMQCLGRRYVRYVNDRYFRTGTLWEGRYKACLVGDDDYLLTCMRYVELNPVRAGMVADPADYPWSSHHATAHGRDAHLLQPHPSWLALDHDPIQRQQRWRAFVMAGITHDDPDPLRLCLQRQHPYGSDHFRAAIEAQLGRRCGPAKIGRPKKQRPE</sequence>
<dbReference type="PANTHER" id="PTHR34322">
    <property type="entry name" value="TRANSPOSASE, Y1_TNP DOMAIN-CONTAINING"/>
    <property type="match status" value="1"/>
</dbReference>
<dbReference type="GO" id="GO:0003677">
    <property type="term" value="F:DNA binding"/>
    <property type="evidence" value="ECO:0007669"/>
    <property type="project" value="InterPro"/>
</dbReference>
<evidence type="ECO:0000313" key="3">
    <source>
        <dbReference type="Proteomes" id="UP000050956"/>
    </source>
</evidence>
<dbReference type="RefSeq" id="WP_057639093.1">
    <property type="nucleotide sequence ID" value="NZ_LDJM01000052.1"/>
</dbReference>
<accession>A0A0R0D5Q4</accession>
<dbReference type="SMART" id="SM01321">
    <property type="entry name" value="Y1_Tnp"/>
    <property type="match status" value="1"/>
</dbReference>
<evidence type="ECO:0000259" key="1">
    <source>
        <dbReference type="SMART" id="SM01321"/>
    </source>
</evidence>
<name>A0A0R0D5Q4_9GAMM</name>
<dbReference type="EMBL" id="LDJM01000052">
    <property type="protein sequence ID" value="KRG73938.1"/>
    <property type="molecule type" value="Genomic_DNA"/>
</dbReference>
<comment type="caution">
    <text evidence="2">The sequence shown here is derived from an EMBL/GenBank/DDBJ whole genome shotgun (WGS) entry which is preliminary data.</text>
</comment>
<dbReference type="SUPFAM" id="SSF143422">
    <property type="entry name" value="Transposase IS200-like"/>
    <property type="match status" value="1"/>
</dbReference>
<feature type="domain" description="Transposase IS200-like" evidence="1">
    <location>
        <begin position="9"/>
        <end position="124"/>
    </location>
</feature>
<dbReference type="STRING" id="336566.ABB30_14880"/>
<proteinExistence type="predicted"/>
<dbReference type="PANTHER" id="PTHR34322:SF2">
    <property type="entry name" value="TRANSPOSASE IS200-LIKE DOMAIN-CONTAINING PROTEIN"/>
    <property type="match status" value="1"/>
</dbReference>
<dbReference type="Gene3D" id="3.30.70.1290">
    <property type="entry name" value="Transposase IS200-like"/>
    <property type="match status" value="1"/>
</dbReference>
<dbReference type="PATRIC" id="fig|336566.3.peg.2608"/>